<dbReference type="EMBL" id="NHYE01003981">
    <property type="protein sequence ID" value="PPQ86970.1"/>
    <property type="molecule type" value="Genomic_DNA"/>
</dbReference>
<proteinExistence type="predicted"/>
<evidence type="ECO:0000313" key="2">
    <source>
        <dbReference type="Proteomes" id="UP000284706"/>
    </source>
</evidence>
<comment type="caution">
    <text evidence="1">The sequence shown here is derived from an EMBL/GenBank/DDBJ whole genome shotgun (WGS) entry which is preliminary data.</text>
</comment>
<feature type="non-terminal residue" evidence="1">
    <location>
        <position position="198"/>
    </location>
</feature>
<accession>A0A409X8A9</accession>
<dbReference type="InParanoid" id="A0A409X8A9"/>
<evidence type="ECO:0000313" key="1">
    <source>
        <dbReference type="EMBL" id="PPQ86970.1"/>
    </source>
</evidence>
<name>A0A409X8A9_9AGAR</name>
<organism evidence="1 2">
    <name type="scientific">Gymnopilus dilepis</name>
    <dbReference type="NCBI Taxonomy" id="231916"/>
    <lineage>
        <taxon>Eukaryota</taxon>
        <taxon>Fungi</taxon>
        <taxon>Dikarya</taxon>
        <taxon>Basidiomycota</taxon>
        <taxon>Agaricomycotina</taxon>
        <taxon>Agaricomycetes</taxon>
        <taxon>Agaricomycetidae</taxon>
        <taxon>Agaricales</taxon>
        <taxon>Agaricineae</taxon>
        <taxon>Hymenogastraceae</taxon>
        <taxon>Gymnopilus</taxon>
    </lineage>
</organism>
<keyword evidence="2" id="KW-1185">Reference proteome</keyword>
<reference evidence="1 2" key="1">
    <citation type="journal article" date="2018" name="Evol. Lett.">
        <title>Horizontal gene cluster transfer increased hallucinogenic mushroom diversity.</title>
        <authorList>
            <person name="Reynolds H.T."/>
            <person name="Vijayakumar V."/>
            <person name="Gluck-Thaler E."/>
            <person name="Korotkin H.B."/>
            <person name="Matheny P.B."/>
            <person name="Slot J.C."/>
        </authorList>
    </citation>
    <scope>NUCLEOTIDE SEQUENCE [LARGE SCALE GENOMIC DNA]</scope>
    <source>
        <strain evidence="1 2">SRW20</strain>
    </source>
</reference>
<dbReference type="Proteomes" id="UP000284706">
    <property type="component" value="Unassembled WGS sequence"/>
</dbReference>
<sequence length="198" mass="21952">MSSVDVFNEPVSYPTASQLALFVADGVAQPPRFSSARLVDSFEKDTWAVVLNMWPETLNSLKKIELDLRTDIGQSSLALPVLLQSKSLQRIYLKGPKHPALHSSLDDCLETQQRPFLLVVDNILLAHAFQLPQCRHLVLRNIKRLPTISVPLLAGVTLPTPPSSPLRSLFVDSDSSASFVTRVASSQVRFDNVAYLQF</sequence>
<gene>
    <name evidence="1" type="ORF">CVT26_007684</name>
</gene>
<dbReference type="AlphaFoldDB" id="A0A409X8A9"/>
<protein>
    <submittedName>
        <fullName evidence="1">Uncharacterized protein</fullName>
    </submittedName>
</protein>